<dbReference type="FunFam" id="3.40.366.10:FF:000005">
    <property type="entry name" value="Fatty acid synthase"/>
    <property type="match status" value="1"/>
</dbReference>
<organism evidence="21 22">
    <name type="scientific">Falco tinnunculus</name>
    <name type="common">Common kestrel</name>
    <dbReference type="NCBI Taxonomy" id="100819"/>
    <lineage>
        <taxon>Eukaryota</taxon>
        <taxon>Metazoa</taxon>
        <taxon>Chordata</taxon>
        <taxon>Craniata</taxon>
        <taxon>Vertebrata</taxon>
        <taxon>Euteleostomi</taxon>
        <taxon>Archelosauria</taxon>
        <taxon>Archosauria</taxon>
        <taxon>Dinosauria</taxon>
        <taxon>Saurischia</taxon>
        <taxon>Theropoda</taxon>
        <taxon>Coelurosauria</taxon>
        <taxon>Aves</taxon>
        <taxon>Neognathae</taxon>
        <taxon>Neoaves</taxon>
        <taxon>Telluraves</taxon>
        <taxon>Australaves</taxon>
        <taxon>Falconiformes</taxon>
        <taxon>Falconidae</taxon>
        <taxon>Falco</taxon>
    </lineage>
</organism>
<dbReference type="Pfam" id="PF21089">
    <property type="entry name" value="PKS_DH_N"/>
    <property type="match status" value="1"/>
</dbReference>
<feature type="domain" description="PKS/mFAS DH" evidence="20">
    <location>
        <begin position="854"/>
        <end position="1122"/>
    </location>
</feature>
<evidence type="ECO:0000256" key="3">
    <source>
        <dbReference type="ARBA" id="ARBA00018769"/>
    </source>
</evidence>
<dbReference type="SUPFAM" id="SSF53901">
    <property type="entry name" value="Thiolase-like"/>
    <property type="match status" value="1"/>
</dbReference>
<dbReference type="InterPro" id="IPR049900">
    <property type="entry name" value="PKS_mFAS_DH"/>
</dbReference>
<evidence type="ECO:0000256" key="5">
    <source>
        <dbReference type="ARBA" id="ARBA00022516"/>
    </source>
</evidence>
<comment type="catalytic activity">
    <reaction evidence="17">
        <text>holo-[ACP] + malonyl-CoA = malonyl-[ACP] + CoA</text>
        <dbReference type="Rhea" id="RHEA:41792"/>
        <dbReference type="Rhea" id="RHEA-COMP:9623"/>
        <dbReference type="Rhea" id="RHEA-COMP:9685"/>
        <dbReference type="ChEBI" id="CHEBI:57287"/>
        <dbReference type="ChEBI" id="CHEBI:57384"/>
        <dbReference type="ChEBI" id="CHEBI:64479"/>
        <dbReference type="ChEBI" id="CHEBI:78449"/>
        <dbReference type="EC" id="2.3.1.39"/>
    </reaction>
    <physiologicalReaction direction="left-to-right" evidence="17">
        <dbReference type="Rhea" id="RHEA:41793"/>
    </physiologicalReaction>
</comment>
<dbReference type="PROSITE" id="PS52004">
    <property type="entry name" value="KS3_2"/>
    <property type="match status" value="1"/>
</dbReference>
<dbReference type="Pfam" id="PF00109">
    <property type="entry name" value="ketoacyl-synt"/>
    <property type="match status" value="1"/>
</dbReference>
<dbReference type="UniPathway" id="UPA00094"/>
<dbReference type="PROSITE" id="PS00606">
    <property type="entry name" value="KS3_1"/>
    <property type="match status" value="1"/>
</dbReference>
<comment type="catalytic activity">
    <reaction evidence="16">
        <text>acetyl-CoA + n malonyl-CoA + 2n NADPH + 2n H(+) = a long-chain fatty acid + (n+1) CoA + n CO2 + 2n NADP(+).</text>
        <dbReference type="EC" id="2.3.1.85"/>
    </reaction>
</comment>
<dbReference type="GO" id="GO:0016787">
    <property type="term" value="F:hydrolase activity"/>
    <property type="evidence" value="ECO:0007669"/>
    <property type="project" value="UniProtKB-KW"/>
</dbReference>
<dbReference type="Pfam" id="PF16197">
    <property type="entry name" value="KAsynt_C_assoc"/>
    <property type="match status" value="1"/>
</dbReference>
<name>A0A8C4V2P9_FALTI</name>
<dbReference type="InterPro" id="IPR001227">
    <property type="entry name" value="Ac_transferase_dom_sf"/>
</dbReference>
<dbReference type="SMART" id="SM00825">
    <property type="entry name" value="PKS_KS"/>
    <property type="match status" value="1"/>
</dbReference>
<feature type="region of interest" description="N-terminal hotdog fold" evidence="18">
    <location>
        <begin position="854"/>
        <end position="977"/>
    </location>
</feature>
<dbReference type="Gene3D" id="3.40.50.150">
    <property type="entry name" value="Vaccinia Virus protein VP39"/>
    <property type="match status" value="1"/>
</dbReference>
<dbReference type="CDD" id="cd00833">
    <property type="entry name" value="PKS"/>
    <property type="match status" value="1"/>
</dbReference>
<dbReference type="InterPro" id="IPR016039">
    <property type="entry name" value="Thiolase-like"/>
</dbReference>
<evidence type="ECO:0000259" key="20">
    <source>
        <dbReference type="PROSITE" id="PS52019"/>
    </source>
</evidence>
<keyword evidence="10" id="KW-0521">NADP</keyword>
<dbReference type="FunFam" id="3.40.47.10:FF:000033">
    <property type="entry name" value="Fatty acid synthase"/>
    <property type="match status" value="1"/>
</dbReference>
<dbReference type="SMART" id="SM00827">
    <property type="entry name" value="PKS_AT"/>
    <property type="match status" value="1"/>
</dbReference>
<evidence type="ECO:0000256" key="13">
    <source>
        <dbReference type="ARBA" id="ARBA00023098"/>
    </source>
</evidence>
<evidence type="ECO:0000256" key="4">
    <source>
        <dbReference type="ARBA" id="ARBA00022450"/>
    </source>
</evidence>
<keyword evidence="13" id="KW-0443">Lipid metabolism</keyword>
<dbReference type="InterPro" id="IPR020841">
    <property type="entry name" value="PKS_Beta-ketoAc_synthase_dom"/>
</dbReference>
<keyword evidence="11" id="KW-0560">Oxidoreductase</keyword>
<dbReference type="GO" id="GO:0016491">
    <property type="term" value="F:oxidoreductase activity"/>
    <property type="evidence" value="ECO:0007669"/>
    <property type="project" value="UniProtKB-KW"/>
</dbReference>
<feature type="region of interest" description="C-terminal hotdog fold" evidence="18">
    <location>
        <begin position="996"/>
        <end position="1122"/>
    </location>
</feature>
<evidence type="ECO:0000256" key="10">
    <source>
        <dbReference type="ARBA" id="ARBA00022857"/>
    </source>
</evidence>
<dbReference type="Gene3D" id="3.40.47.10">
    <property type="match status" value="1"/>
</dbReference>
<dbReference type="InterPro" id="IPR014031">
    <property type="entry name" value="Ketoacyl_synth_C"/>
</dbReference>
<dbReference type="SUPFAM" id="SSF55048">
    <property type="entry name" value="Probable ACP-binding domain of malonyl-CoA ACP transacylase"/>
    <property type="match status" value="1"/>
</dbReference>
<dbReference type="InterPro" id="IPR032821">
    <property type="entry name" value="PKS_assoc"/>
</dbReference>
<keyword evidence="5" id="KW-0444">Lipid biosynthesis</keyword>
<evidence type="ECO:0000313" key="21">
    <source>
        <dbReference type="Ensembl" id="ENSFTIP00000020180.1"/>
    </source>
</evidence>
<keyword evidence="9" id="KW-0276">Fatty acid metabolism</keyword>
<dbReference type="GO" id="GO:0004314">
    <property type="term" value="F:[acyl-carrier-protein] S-malonyltransferase activity"/>
    <property type="evidence" value="ECO:0007669"/>
    <property type="project" value="UniProtKB-EC"/>
</dbReference>
<evidence type="ECO:0000256" key="8">
    <source>
        <dbReference type="ARBA" id="ARBA00022801"/>
    </source>
</evidence>
<keyword evidence="6" id="KW-0597">Phosphoprotein</keyword>
<dbReference type="InterPro" id="IPR049552">
    <property type="entry name" value="PKS_DH_N"/>
</dbReference>
<keyword evidence="12" id="KW-0520">NAD</keyword>
<keyword evidence="22" id="KW-1185">Reference proteome</keyword>
<protein>
    <recommendedName>
        <fullName evidence="3">Fatty acid synthase</fullName>
        <ecNumber evidence="2">2.3.1.85</ecNumber>
    </recommendedName>
</protein>
<evidence type="ECO:0000256" key="7">
    <source>
        <dbReference type="ARBA" id="ARBA00022679"/>
    </source>
</evidence>
<dbReference type="Ensembl" id="ENSFTIT00000021018.1">
    <property type="protein sequence ID" value="ENSFTIP00000020180.1"/>
    <property type="gene ID" value="ENSFTIG00000008621.1"/>
</dbReference>
<evidence type="ECO:0000256" key="12">
    <source>
        <dbReference type="ARBA" id="ARBA00023027"/>
    </source>
</evidence>
<comment type="pathway">
    <text evidence="1">Lipid metabolism; fatty acid biosynthesis.</text>
</comment>
<evidence type="ECO:0000256" key="9">
    <source>
        <dbReference type="ARBA" id="ARBA00022832"/>
    </source>
</evidence>
<dbReference type="SMART" id="SM00826">
    <property type="entry name" value="PKS_DH"/>
    <property type="match status" value="1"/>
</dbReference>
<evidence type="ECO:0000259" key="19">
    <source>
        <dbReference type="PROSITE" id="PS52004"/>
    </source>
</evidence>
<dbReference type="Gene3D" id="3.30.70.3290">
    <property type="match status" value="2"/>
</dbReference>
<dbReference type="GO" id="GO:0006633">
    <property type="term" value="P:fatty acid biosynthetic process"/>
    <property type="evidence" value="ECO:0007669"/>
    <property type="project" value="UniProtKB-UniPathway"/>
</dbReference>
<reference evidence="21" key="1">
    <citation type="submission" date="2025-08" db="UniProtKB">
        <authorList>
            <consortium name="Ensembl"/>
        </authorList>
    </citation>
    <scope>IDENTIFICATION</scope>
</reference>
<dbReference type="SUPFAM" id="SSF52151">
    <property type="entry name" value="FabD/lysophospholipase-like"/>
    <property type="match status" value="1"/>
</dbReference>
<dbReference type="InterPro" id="IPR042104">
    <property type="entry name" value="PKS_dehydratase_sf"/>
</dbReference>
<dbReference type="EC" id="2.3.1.85" evidence="2"/>
<evidence type="ECO:0000256" key="16">
    <source>
        <dbReference type="ARBA" id="ARBA00044883"/>
    </source>
</evidence>
<evidence type="ECO:0000256" key="6">
    <source>
        <dbReference type="ARBA" id="ARBA00022553"/>
    </source>
</evidence>
<sequence>MEDVVIAGIAGKLPESENLQEFWENLLNGVDMVTEDDRRWKPGIYGLPKRNGKLKDISKFDASFFGVHPKQAHTMDPQLRLLLEVSFEAILDGGIDPATLRGTDAGVWIGASGSEAGEALSQDPEELLGYSMTGCQRAMFANRISYFYDLTGPSITIDTACSSSLVALENAYKAIRHGQCSAALVGGVNLLLKPNTSVQFMKLGMLSPDGACKAFDVSGNGYCRSEAVVVILLTKRSMAKRIYATIVNAGSNTDGFKEQGVTFPSGEMQQKLVRSLYKECGINPAEVEYVEAHGTGTKVGDPQEVNGIVNVFCQCEREPLLIGSTKSNMGHPEPASGLAALAKVILSLEHGLWAPNLHFNTPNPDIPALQDGTLEVVCKPTPVKGGLASINSFGFGGANAHVILRPNENKHQPLETCNVPRLVQFCGRTQEAVEVLIQESRKHAGCSPFVSLLTDISVVPVSSMPYRGYALVGTESDIQEVQQVQASGRPLWYICSGRCAVGPSFSPFLPPYSAGMGTQWTGMGLSLMKLDLFRQSILRSDEALKNTGLKVSDLLLQADENTFDDTVHAFVGLAAIQIAQIDLLKAAGLQPDGILGHSVGELACGYADNSLSHEEAILAAYWRGRCVKEAKLPPGGMAAVGLTWEECKQRCPPNVVPACHNSEDTVTVSGPLDSVTEFVTTLKKDGVFAKEVRSAGVAFHSYYMASIAPVLLSALQKIIPHPKPRSARWISTSIPESQWQSELARNSSAEYHVNNLVNPVLFHEGLKHVPENAVVVEIAPHALLQCYVQFPPRPPTPFFFLLPCLPHCLDLFCLPRINVLGNNLFPLVKYPVPVGTPLISPYIKWDHNQDWDVPKAEDFPAGSKGSASASVYNIDVSPESPDHYLVGHCIDGRVLYPATGYLVLAWRTLARSLGMAVERTAVMLEEVTIHQATILPKKGSIQLEVRLMPASHCFEVSGNGNLAVSGKISLLENSTDLKNFHNQTVDFQTQVDMSSDSGLLKEDIYQELHLRGYNYGPTFQGVLECNSEASRGKVLWNGNWVTFLDTLLHVIILAETGRSLRLPTRIRSVCIDPVLHQEQVCQYQDNVEACDVVVDHCLNSLRAGGVQINGLHASVAPRRQQERIPPTLEKFCFVPYTESDCLSSSVHLHTYLEHCKDLIQNLQAKVAVHGVKLVIPGLETAVPAAEFSPIQKGLQHILAEICRLELNGNLYSELEQIVTQEKMHFQDDPLLNGLLDSSELKTCLDVALENTISHRMKIVEALAGSGHLFSRVKSILNTQPLLQLEYIATDHNLKSLSASESELQDAGIFFSQWDPSSLPSGNLTNADLVVYNCSTSVLGNTTEILSNLAAAVKEGGFVLVHTLLKGETLGELVKEESEWLG</sequence>
<keyword evidence="7" id="KW-0808">Transferase</keyword>
<proteinExistence type="predicted"/>
<evidence type="ECO:0000256" key="18">
    <source>
        <dbReference type="PROSITE-ProRule" id="PRU01363"/>
    </source>
</evidence>
<dbReference type="InterPro" id="IPR018201">
    <property type="entry name" value="Ketoacyl_synth_AS"/>
</dbReference>
<evidence type="ECO:0000256" key="2">
    <source>
        <dbReference type="ARBA" id="ARBA00012873"/>
    </source>
</evidence>
<dbReference type="PANTHER" id="PTHR43775:SF7">
    <property type="entry name" value="FATTY ACID SYNTHASE"/>
    <property type="match status" value="1"/>
</dbReference>
<feature type="active site" description="Proton acceptor; for dehydratase activity" evidence="18">
    <location>
        <position position="888"/>
    </location>
</feature>
<dbReference type="FunFam" id="3.10.129.110:FF:000002">
    <property type="entry name" value="Fatty acid synthase"/>
    <property type="match status" value="1"/>
</dbReference>
<dbReference type="InterPro" id="IPR050091">
    <property type="entry name" value="PKS_NRPS_Biosynth_Enz"/>
</dbReference>
<dbReference type="InterPro" id="IPR014043">
    <property type="entry name" value="Acyl_transferase_dom"/>
</dbReference>
<dbReference type="Gene3D" id="3.40.366.10">
    <property type="entry name" value="Malonyl-Coenzyme A Acyl Carrier Protein, domain 2"/>
    <property type="match status" value="1"/>
</dbReference>
<evidence type="ECO:0000256" key="14">
    <source>
        <dbReference type="ARBA" id="ARBA00023160"/>
    </source>
</evidence>
<dbReference type="PROSITE" id="PS52019">
    <property type="entry name" value="PKS_MFAS_DH"/>
    <property type="match status" value="1"/>
</dbReference>
<evidence type="ECO:0000256" key="11">
    <source>
        <dbReference type="ARBA" id="ARBA00023002"/>
    </source>
</evidence>
<dbReference type="InterPro" id="IPR020807">
    <property type="entry name" value="PKS_DH"/>
</dbReference>
<dbReference type="PANTHER" id="PTHR43775">
    <property type="entry name" value="FATTY ACID SYNTHASE"/>
    <property type="match status" value="1"/>
</dbReference>
<dbReference type="GO" id="GO:0004312">
    <property type="term" value="F:fatty acid synthase activity"/>
    <property type="evidence" value="ECO:0007669"/>
    <property type="project" value="UniProtKB-EC"/>
</dbReference>
<dbReference type="SUPFAM" id="SSF53335">
    <property type="entry name" value="S-adenosyl-L-methionine-dependent methyltransferases"/>
    <property type="match status" value="1"/>
</dbReference>
<evidence type="ECO:0000256" key="15">
    <source>
        <dbReference type="ARBA" id="ARBA00023268"/>
    </source>
</evidence>
<dbReference type="GO" id="GO:0004315">
    <property type="term" value="F:3-oxoacyl-[acyl-carrier-protein] synthase activity"/>
    <property type="evidence" value="ECO:0007669"/>
    <property type="project" value="InterPro"/>
</dbReference>
<dbReference type="InterPro" id="IPR029063">
    <property type="entry name" value="SAM-dependent_MTases_sf"/>
</dbReference>
<dbReference type="Gene3D" id="3.10.129.110">
    <property type="entry name" value="Polyketide synthase dehydratase"/>
    <property type="match status" value="1"/>
</dbReference>
<keyword evidence="15" id="KW-0511">Multifunctional enzyme</keyword>
<keyword evidence="8" id="KW-0378">Hydrolase</keyword>
<dbReference type="Pfam" id="PF00698">
    <property type="entry name" value="Acyl_transf_1"/>
    <property type="match status" value="1"/>
</dbReference>
<accession>A0A8C4V2P9</accession>
<keyword evidence="14" id="KW-0275">Fatty acid biosynthesis</keyword>
<dbReference type="Proteomes" id="UP000694562">
    <property type="component" value="Unplaced"/>
</dbReference>
<evidence type="ECO:0000256" key="17">
    <source>
        <dbReference type="ARBA" id="ARBA00048404"/>
    </source>
</evidence>
<evidence type="ECO:0000256" key="1">
    <source>
        <dbReference type="ARBA" id="ARBA00005194"/>
    </source>
</evidence>
<reference evidence="21" key="2">
    <citation type="submission" date="2025-09" db="UniProtKB">
        <authorList>
            <consortium name="Ensembl"/>
        </authorList>
    </citation>
    <scope>IDENTIFICATION</scope>
</reference>
<dbReference type="GO" id="GO:0005737">
    <property type="term" value="C:cytoplasm"/>
    <property type="evidence" value="ECO:0007669"/>
    <property type="project" value="TreeGrafter"/>
</dbReference>
<dbReference type="InterPro" id="IPR014030">
    <property type="entry name" value="Ketoacyl_synth_N"/>
</dbReference>
<feature type="active site" description="Proton donor; for dehydratase activity" evidence="18">
    <location>
        <position position="1045"/>
    </location>
</feature>
<dbReference type="InterPro" id="IPR016035">
    <property type="entry name" value="Acyl_Trfase/lysoPLipase"/>
</dbReference>
<feature type="domain" description="Ketosynthase family 3 (KS3)" evidence="19">
    <location>
        <begin position="1"/>
        <end position="406"/>
    </location>
</feature>
<dbReference type="InterPro" id="IPR016036">
    <property type="entry name" value="Malonyl_transacylase_ACP-bd"/>
</dbReference>
<evidence type="ECO:0000313" key="22">
    <source>
        <dbReference type="Proteomes" id="UP000694562"/>
    </source>
</evidence>
<keyword evidence="4" id="KW-0596">Phosphopantetheine</keyword>
<dbReference type="Pfam" id="PF02801">
    <property type="entry name" value="Ketoacyl-synt_C"/>
    <property type="match status" value="1"/>
</dbReference>